<dbReference type="PROSITE" id="PS50850">
    <property type="entry name" value="MFS"/>
    <property type="match status" value="1"/>
</dbReference>
<feature type="transmembrane region" description="Helical" evidence="4">
    <location>
        <begin position="94"/>
        <end position="113"/>
    </location>
</feature>
<feature type="transmembrane region" description="Helical" evidence="4">
    <location>
        <begin position="342"/>
        <end position="365"/>
    </location>
</feature>
<dbReference type="Pfam" id="PF07690">
    <property type="entry name" value="MFS_1"/>
    <property type="match status" value="1"/>
</dbReference>
<dbReference type="AlphaFoldDB" id="A0A7Y3T9T3"/>
<feature type="transmembrane region" description="Helical" evidence="4">
    <location>
        <begin position="12"/>
        <end position="39"/>
    </location>
</feature>
<keyword evidence="2 4" id="KW-1133">Transmembrane helix</keyword>
<evidence type="ECO:0000259" key="5">
    <source>
        <dbReference type="PROSITE" id="PS50850"/>
    </source>
</evidence>
<feature type="transmembrane region" description="Helical" evidence="4">
    <location>
        <begin position="180"/>
        <end position="200"/>
    </location>
</feature>
<dbReference type="InterPro" id="IPR011701">
    <property type="entry name" value="MFS"/>
</dbReference>
<comment type="caution">
    <text evidence="6">The sequence shown here is derived from an EMBL/GenBank/DDBJ whole genome shotgun (WGS) entry which is preliminary data.</text>
</comment>
<protein>
    <submittedName>
        <fullName evidence="6">MFS transporter</fullName>
    </submittedName>
</protein>
<dbReference type="RefSeq" id="WP_112807757.1">
    <property type="nucleotide sequence ID" value="NZ_CAXURC020000003.1"/>
</dbReference>
<proteinExistence type="predicted"/>
<keyword evidence="1 4" id="KW-0812">Transmembrane</keyword>
<dbReference type="Proteomes" id="UP000526233">
    <property type="component" value="Unassembled WGS sequence"/>
</dbReference>
<dbReference type="PANTHER" id="PTHR23521:SF3">
    <property type="entry name" value="MFS TRANSPORTER"/>
    <property type="match status" value="1"/>
</dbReference>
<name>A0A7Y3T9T3_9HYPH</name>
<dbReference type="EMBL" id="PKQI01000004">
    <property type="protein sequence ID" value="NNV23664.1"/>
    <property type="molecule type" value="Genomic_DNA"/>
</dbReference>
<feature type="transmembrane region" description="Helical" evidence="4">
    <location>
        <begin position="257"/>
        <end position="274"/>
    </location>
</feature>
<feature type="transmembrane region" description="Helical" evidence="4">
    <location>
        <begin position="286"/>
        <end position="305"/>
    </location>
</feature>
<feature type="transmembrane region" description="Helical" evidence="4">
    <location>
        <begin position="221"/>
        <end position="245"/>
    </location>
</feature>
<organism evidence="6 7">
    <name type="scientific">Brucella pseudogrignonensis</name>
    <dbReference type="NCBI Taxonomy" id="419475"/>
    <lineage>
        <taxon>Bacteria</taxon>
        <taxon>Pseudomonadati</taxon>
        <taxon>Pseudomonadota</taxon>
        <taxon>Alphaproteobacteria</taxon>
        <taxon>Hyphomicrobiales</taxon>
        <taxon>Brucellaceae</taxon>
        <taxon>Brucella/Ochrobactrum group</taxon>
        <taxon>Brucella</taxon>
    </lineage>
</organism>
<dbReference type="InterPro" id="IPR020846">
    <property type="entry name" value="MFS_dom"/>
</dbReference>
<feature type="transmembrane region" description="Helical" evidence="4">
    <location>
        <begin position="154"/>
        <end position="174"/>
    </location>
</feature>
<dbReference type="InterPro" id="IPR047200">
    <property type="entry name" value="MFS_YcaD-like"/>
</dbReference>
<evidence type="ECO:0000256" key="3">
    <source>
        <dbReference type="ARBA" id="ARBA00023136"/>
    </source>
</evidence>
<dbReference type="PANTHER" id="PTHR23521">
    <property type="entry name" value="TRANSPORTER MFS SUPERFAMILY"/>
    <property type="match status" value="1"/>
</dbReference>
<feature type="domain" description="Major facilitator superfamily (MFS) profile" evidence="5">
    <location>
        <begin position="28"/>
        <end position="398"/>
    </location>
</feature>
<dbReference type="GO" id="GO:0022857">
    <property type="term" value="F:transmembrane transporter activity"/>
    <property type="evidence" value="ECO:0007669"/>
    <property type="project" value="InterPro"/>
</dbReference>
<reference evidence="6 7" key="1">
    <citation type="submission" date="2018-11" db="EMBL/GenBank/DDBJ databases">
        <title>Genome sequencing and analysis.</title>
        <authorList>
            <person name="Huang Y.-T."/>
        </authorList>
    </citation>
    <scope>NUCLEOTIDE SEQUENCE [LARGE SCALE GENOMIC DNA]</scope>
    <source>
        <strain evidence="6 7">SHIN</strain>
    </source>
</reference>
<gene>
    <name evidence="6" type="ORF">EHE22_25115</name>
</gene>
<dbReference type="SUPFAM" id="SSF103473">
    <property type="entry name" value="MFS general substrate transporter"/>
    <property type="match status" value="1"/>
</dbReference>
<evidence type="ECO:0000256" key="1">
    <source>
        <dbReference type="ARBA" id="ARBA00022692"/>
    </source>
</evidence>
<feature type="transmembrane region" description="Helical" evidence="4">
    <location>
        <begin position="377"/>
        <end position="394"/>
    </location>
</feature>
<feature type="transmembrane region" description="Helical" evidence="4">
    <location>
        <begin position="311"/>
        <end position="330"/>
    </location>
</feature>
<evidence type="ECO:0000256" key="4">
    <source>
        <dbReference type="SAM" id="Phobius"/>
    </source>
</evidence>
<dbReference type="GO" id="GO:0005886">
    <property type="term" value="C:plasma membrane"/>
    <property type="evidence" value="ECO:0007669"/>
    <property type="project" value="TreeGrafter"/>
</dbReference>
<evidence type="ECO:0000313" key="6">
    <source>
        <dbReference type="EMBL" id="NNV23664.1"/>
    </source>
</evidence>
<accession>A0A7Y3T9T3</accession>
<feature type="transmembrane region" description="Helical" evidence="4">
    <location>
        <begin position="59"/>
        <end position="82"/>
    </location>
</feature>
<dbReference type="InterPro" id="IPR036259">
    <property type="entry name" value="MFS_trans_sf"/>
</dbReference>
<keyword evidence="3 4" id="KW-0472">Membrane</keyword>
<dbReference type="Gene3D" id="1.20.1250.20">
    <property type="entry name" value="MFS general substrate transporter like domains"/>
    <property type="match status" value="2"/>
</dbReference>
<dbReference type="CDD" id="cd17477">
    <property type="entry name" value="MFS_YcaD_like"/>
    <property type="match status" value="1"/>
</dbReference>
<evidence type="ECO:0000313" key="7">
    <source>
        <dbReference type="Proteomes" id="UP000526233"/>
    </source>
</evidence>
<sequence length="446" mass="47816">MKFRVQARSNVELVLIFEVVMSTQLLAMVLAPLLGLFIVSIGNGFLSSLTTLRLDAAGASATVVGIVSSAYFIGLTLGAVFHDRLIVRIGHIRAYSSFASLIAVSVLLQGIYFDTWFWFFLRLLYGWAAIGVFLVIESWLLLASDEKMRGRILALYMIALYGSGMMGQAGLGMIDAWGAVVPFMAAAMLASLSVLPIVILPRVTPQVERVEPLKPLELLRMTPSGVIGCFGSGIAIAAVYALLPLYLQRMGMNVGEVGKMMASVILGAMVLQYPVGRWSDRQDRRVVLITLSIACVVLAALIIALPPTSSLLIFVFFLLGGGIFAIYPVAVSFSADSTSADALVRMIQGLLLINSLGSAISPLIISPMMTSLGPSGLFWALAILNGLMAGFFIWRRGARPDSVPAAPFAPATPFSPIGAELRVTDEMIQGAIENDRNDNSHVVLPS</sequence>
<feature type="transmembrane region" description="Helical" evidence="4">
    <location>
        <begin position="119"/>
        <end position="142"/>
    </location>
</feature>
<evidence type="ECO:0000256" key="2">
    <source>
        <dbReference type="ARBA" id="ARBA00022989"/>
    </source>
</evidence>